<dbReference type="SUPFAM" id="SSF57959">
    <property type="entry name" value="Leucine zipper domain"/>
    <property type="match status" value="1"/>
</dbReference>
<dbReference type="Proteomes" id="UP001295740">
    <property type="component" value="Unassembled WGS sequence"/>
</dbReference>
<dbReference type="PROSITE" id="PS00036">
    <property type="entry name" value="BZIP_BASIC"/>
    <property type="match status" value="1"/>
</dbReference>
<evidence type="ECO:0000256" key="5">
    <source>
        <dbReference type="SAM" id="MobiDB-lite"/>
    </source>
</evidence>
<gene>
    <name evidence="7" type="ORF">KHLLAP_LOCUS8223</name>
</gene>
<evidence type="ECO:0000259" key="6">
    <source>
        <dbReference type="PROSITE" id="PS50217"/>
    </source>
</evidence>
<keyword evidence="4" id="KW-0539">Nucleus</keyword>
<organism evidence="7 8">
    <name type="scientific">Anthostomella pinea</name>
    <dbReference type="NCBI Taxonomy" id="933095"/>
    <lineage>
        <taxon>Eukaryota</taxon>
        <taxon>Fungi</taxon>
        <taxon>Dikarya</taxon>
        <taxon>Ascomycota</taxon>
        <taxon>Pezizomycotina</taxon>
        <taxon>Sordariomycetes</taxon>
        <taxon>Xylariomycetidae</taxon>
        <taxon>Xylariales</taxon>
        <taxon>Xylariaceae</taxon>
        <taxon>Anthostomella</taxon>
    </lineage>
</organism>
<dbReference type="InterPro" id="IPR004827">
    <property type="entry name" value="bZIP"/>
</dbReference>
<name>A0AAI8YK61_9PEZI</name>
<evidence type="ECO:0000256" key="2">
    <source>
        <dbReference type="ARBA" id="ARBA00023015"/>
    </source>
</evidence>
<comment type="caution">
    <text evidence="7">The sequence shown here is derived from an EMBL/GenBank/DDBJ whole genome shotgun (WGS) entry which is preliminary data.</text>
</comment>
<feature type="compositionally biased region" description="Low complexity" evidence="5">
    <location>
        <begin position="91"/>
        <end position="105"/>
    </location>
</feature>
<dbReference type="SMART" id="SM00338">
    <property type="entry name" value="BRLZ"/>
    <property type="match status" value="1"/>
</dbReference>
<evidence type="ECO:0000313" key="7">
    <source>
        <dbReference type="EMBL" id="CAJ2507755.1"/>
    </source>
</evidence>
<protein>
    <submittedName>
        <fullName evidence="7">Uu.00g089410.m01.CDS01</fullName>
    </submittedName>
</protein>
<evidence type="ECO:0000256" key="3">
    <source>
        <dbReference type="ARBA" id="ARBA00023163"/>
    </source>
</evidence>
<proteinExistence type="predicted"/>
<feature type="compositionally biased region" description="Polar residues" evidence="5">
    <location>
        <begin position="74"/>
        <end position="85"/>
    </location>
</feature>
<dbReference type="InterPro" id="IPR051027">
    <property type="entry name" value="bZIP_transcription_factors"/>
</dbReference>
<dbReference type="EMBL" id="CAUWAG010000010">
    <property type="protein sequence ID" value="CAJ2507755.1"/>
    <property type="molecule type" value="Genomic_DNA"/>
</dbReference>
<reference evidence="7" key="1">
    <citation type="submission" date="2023-10" db="EMBL/GenBank/DDBJ databases">
        <authorList>
            <person name="Hackl T."/>
        </authorList>
    </citation>
    <scope>NUCLEOTIDE SEQUENCE</scope>
</reference>
<dbReference type="CDD" id="cd14687">
    <property type="entry name" value="bZIP_ATF2"/>
    <property type="match status" value="1"/>
</dbReference>
<evidence type="ECO:0000313" key="8">
    <source>
        <dbReference type="Proteomes" id="UP001295740"/>
    </source>
</evidence>
<dbReference type="Pfam" id="PF00170">
    <property type="entry name" value="bZIP_1"/>
    <property type="match status" value="1"/>
</dbReference>
<keyword evidence="2" id="KW-0805">Transcription regulation</keyword>
<feature type="region of interest" description="Disordered" evidence="5">
    <location>
        <begin position="321"/>
        <end position="358"/>
    </location>
</feature>
<dbReference type="AlphaFoldDB" id="A0AAI8YK61"/>
<accession>A0AAI8YK61</accession>
<feature type="compositionally biased region" description="Polar residues" evidence="5">
    <location>
        <begin position="322"/>
        <end position="337"/>
    </location>
</feature>
<dbReference type="PANTHER" id="PTHR19304">
    <property type="entry name" value="CYCLIC-AMP RESPONSE ELEMENT BINDING PROTEIN"/>
    <property type="match status" value="1"/>
</dbReference>
<dbReference type="GO" id="GO:0003700">
    <property type="term" value="F:DNA-binding transcription factor activity"/>
    <property type="evidence" value="ECO:0007669"/>
    <property type="project" value="InterPro"/>
</dbReference>
<keyword evidence="8" id="KW-1185">Reference proteome</keyword>
<dbReference type="PROSITE" id="PS50217">
    <property type="entry name" value="BZIP"/>
    <property type="match status" value="1"/>
</dbReference>
<dbReference type="InterPro" id="IPR046347">
    <property type="entry name" value="bZIP_sf"/>
</dbReference>
<evidence type="ECO:0000256" key="1">
    <source>
        <dbReference type="ARBA" id="ARBA00004123"/>
    </source>
</evidence>
<keyword evidence="3" id="KW-0804">Transcription</keyword>
<feature type="region of interest" description="Disordered" evidence="5">
    <location>
        <begin position="70"/>
        <end position="168"/>
    </location>
</feature>
<dbReference type="GO" id="GO:0005634">
    <property type="term" value="C:nucleus"/>
    <property type="evidence" value="ECO:0007669"/>
    <property type="project" value="UniProtKB-SubCell"/>
</dbReference>
<feature type="compositionally biased region" description="Basic and acidic residues" evidence="5">
    <location>
        <begin position="155"/>
        <end position="168"/>
    </location>
</feature>
<dbReference type="Gene3D" id="1.20.5.170">
    <property type="match status" value="1"/>
</dbReference>
<sequence length="358" mass="39412">MDGTPDYFTYNEDPGYRRFGDQDTAQMDFHQGNLDSFPSDGPLALNHLSSSLPMDSPRFVRSPVMSAEDHISPYDSQDFSATSHTAPVKVESPGLSSGLSSTPETRASQQLITPYENAPVRMNKGPQEVIEASGHSPPAPANGPPSKRRRQQKPKAKEGCDRGEEEAKRDKFLERNRVAATKCRQKKKEWVSELEEAKLDLESQNTHLHMEYSNLLAEVSQVRAHIMAHAGCKDKNIDKWIENEAKRYVLGTGERYDQILSNYGPTPSLDVRQGSMSSALGFPNAGPNITSPMPPPSQRGSVSLSSGLMVPNSPILYRPNMAPNSNGGSLEQTSDTFQPGFGHTSEVNDITDFDGMRM</sequence>
<comment type="subcellular location">
    <subcellularLocation>
        <location evidence="1">Nucleus</location>
    </subcellularLocation>
</comment>
<evidence type="ECO:0000256" key="4">
    <source>
        <dbReference type="ARBA" id="ARBA00023242"/>
    </source>
</evidence>
<feature type="domain" description="BZIP" evidence="6">
    <location>
        <begin position="166"/>
        <end position="229"/>
    </location>
</feature>